<dbReference type="EMBL" id="JFKC01000003">
    <property type="protein sequence ID" value="OSQ52065.1"/>
    <property type="molecule type" value="Genomic_DNA"/>
</dbReference>
<dbReference type="OrthoDB" id="7876606at2"/>
<protein>
    <submittedName>
        <fullName evidence="1">Uncharacterized protein</fullName>
    </submittedName>
</protein>
<gene>
    <name evidence="1" type="ORF">MGEO_05920</name>
</gene>
<name>A0A1X4NNV5_9RHOB</name>
<evidence type="ECO:0000313" key="2">
    <source>
        <dbReference type="Proteomes" id="UP000193926"/>
    </source>
</evidence>
<dbReference type="RefSeq" id="WP_085635795.1">
    <property type="nucleotide sequence ID" value="NZ_JFKC01000003.1"/>
</dbReference>
<dbReference type="Proteomes" id="UP000193926">
    <property type="component" value="Unassembled WGS sequence"/>
</dbReference>
<comment type="caution">
    <text evidence="1">The sequence shown here is derived from an EMBL/GenBank/DDBJ whole genome shotgun (WGS) entry which is preliminary data.</text>
</comment>
<reference evidence="1 2" key="1">
    <citation type="submission" date="2014-03" db="EMBL/GenBank/DDBJ databases">
        <title>The draft genome sequence of Marivita geojedonensis KCTC 23882.</title>
        <authorList>
            <person name="Lai Q."/>
            <person name="Shao Z."/>
        </authorList>
    </citation>
    <scope>NUCLEOTIDE SEQUENCE [LARGE SCALE GENOMIC DNA]</scope>
    <source>
        <strain evidence="1 2">DPG-138</strain>
    </source>
</reference>
<proteinExistence type="predicted"/>
<keyword evidence="2" id="KW-1185">Reference proteome</keyword>
<sequence length="157" mass="17207">MINAKRIAKFKACSADDVRTEFGVGHGTPLRHIEDFVNGDVYLAKRDINWLSVCSADDHNSDFTLSMAANLPDETLTTLAQFVFMTTTGRRFDMFAASCNGELFLVAEDMLQQGQEYVLIDVIERDVDFVPRAVPAAPAPALPAAATPHVTALRLFG</sequence>
<dbReference type="STRING" id="1123756.MGEO_05920"/>
<dbReference type="AlphaFoldDB" id="A0A1X4NNV5"/>
<accession>A0A1X4NNV5</accession>
<evidence type="ECO:0000313" key="1">
    <source>
        <dbReference type="EMBL" id="OSQ52065.1"/>
    </source>
</evidence>
<organism evidence="1 2">
    <name type="scientific">Marivita geojedonensis</name>
    <dbReference type="NCBI Taxonomy" id="1123756"/>
    <lineage>
        <taxon>Bacteria</taxon>
        <taxon>Pseudomonadati</taxon>
        <taxon>Pseudomonadota</taxon>
        <taxon>Alphaproteobacteria</taxon>
        <taxon>Rhodobacterales</taxon>
        <taxon>Roseobacteraceae</taxon>
        <taxon>Marivita</taxon>
    </lineage>
</organism>